<evidence type="ECO:0000313" key="3">
    <source>
        <dbReference type="EMBL" id="EAR59579.1"/>
    </source>
</evidence>
<dbReference type="PROSITE" id="PS00923">
    <property type="entry name" value="ASP_GLU_RACEMASE_1"/>
    <property type="match status" value="1"/>
</dbReference>
<comment type="similarity">
    <text evidence="1">Belongs to the aspartate/glutamate racemases family.</text>
</comment>
<dbReference type="EMBL" id="AAOW01000043">
    <property type="protein sequence ID" value="EAR59579.1"/>
    <property type="molecule type" value="Genomic_DNA"/>
</dbReference>
<organism evidence="3 4">
    <name type="scientific">Neptuniibacter caesariensis</name>
    <dbReference type="NCBI Taxonomy" id="207954"/>
    <lineage>
        <taxon>Bacteria</taxon>
        <taxon>Pseudomonadati</taxon>
        <taxon>Pseudomonadota</taxon>
        <taxon>Gammaproteobacteria</taxon>
        <taxon>Oceanospirillales</taxon>
        <taxon>Oceanospirillaceae</taxon>
        <taxon>Neptuniibacter</taxon>
    </lineage>
</organism>
<comment type="caution">
    <text evidence="3">The sequence shown here is derived from an EMBL/GenBank/DDBJ whole genome shotgun (WGS) entry which is preliminary data.</text>
</comment>
<accession>A0A7U8C1Q6</accession>
<dbReference type="NCBIfam" id="TIGR00035">
    <property type="entry name" value="asp_race"/>
    <property type="match status" value="1"/>
</dbReference>
<evidence type="ECO:0000313" key="4">
    <source>
        <dbReference type="Proteomes" id="UP000002171"/>
    </source>
</evidence>
<proteinExistence type="inferred from homology"/>
<dbReference type="Proteomes" id="UP000002171">
    <property type="component" value="Unassembled WGS sequence"/>
</dbReference>
<dbReference type="PANTHER" id="PTHR21198:SF7">
    <property type="entry name" value="ASPARTATE-GLUTAMATE RACEMASE FAMILY"/>
    <property type="match status" value="1"/>
</dbReference>
<dbReference type="Gene3D" id="3.40.50.1860">
    <property type="match status" value="2"/>
</dbReference>
<dbReference type="InterPro" id="IPR015942">
    <property type="entry name" value="Asp/Glu/hydantoin_racemase"/>
</dbReference>
<dbReference type="PANTHER" id="PTHR21198">
    <property type="entry name" value="GLUTAMATE RACEMASE"/>
    <property type="match status" value="1"/>
</dbReference>
<protein>
    <submittedName>
        <fullName evidence="3">Aspartate racemase</fullName>
    </submittedName>
</protein>
<dbReference type="GO" id="GO:0047661">
    <property type="term" value="F:amino-acid racemase activity"/>
    <property type="evidence" value="ECO:0007669"/>
    <property type="project" value="InterPro"/>
</dbReference>
<sequence>MFQHWSEERLLHRLVAFQEAIIMFKTLGVLGGMGPLATLDFAHKIIQNTPAQRDQEHIPMLIRSIPQIPDRTDCLMNDSASPLTAMLQGLEELLSAGVEAIAIPCNTAHFWQPDLQAKSPVPVFHIAHACSESLQQLQISKVTLMATDGTLKAGFYPEILSRQGIQLELPPADIQQKIMRGIYSVKSGNIALGGKLLNNAFQSLLNQGFERVILGCTEIPLALDHLGAEHLDRSLDATSALASFCVDWSISAQPLQAA</sequence>
<dbReference type="SUPFAM" id="SSF53681">
    <property type="entry name" value="Aspartate/glutamate racemase"/>
    <property type="match status" value="2"/>
</dbReference>
<dbReference type="InterPro" id="IPR001920">
    <property type="entry name" value="Asp/Glu_race"/>
</dbReference>
<evidence type="ECO:0000256" key="2">
    <source>
        <dbReference type="ARBA" id="ARBA00023235"/>
    </source>
</evidence>
<evidence type="ECO:0000256" key="1">
    <source>
        <dbReference type="ARBA" id="ARBA00007847"/>
    </source>
</evidence>
<dbReference type="InterPro" id="IPR004380">
    <property type="entry name" value="Asp_race"/>
</dbReference>
<keyword evidence="4" id="KW-1185">Reference proteome</keyword>
<name>A0A7U8C1Q6_NEPCE</name>
<reference evidence="3 4" key="1">
    <citation type="submission" date="2006-02" db="EMBL/GenBank/DDBJ databases">
        <authorList>
            <person name="Pinhassi J."/>
            <person name="Pedros-Alio C."/>
            <person name="Ferriera S."/>
            <person name="Johnson J."/>
            <person name="Kravitz S."/>
            <person name="Halpern A."/>
            <person name="Remington K."/>
            <person name="Beeson K."/>
            <person name="Tran B."/>
            <person name="Rogers Y.-H."/>
            <person name="Friedman R."/>
            <person name="Venter J.C."/>
        </authorList>
    </citation>
    <scope>NUCLEOTIDE SEQUENCE [LARGE SCALE GENOMIC DNA]</scope>
    <source>
        <strain evidence="3 4">MED92</strain>
    </source>
</reference>
<dbReference type="AlphaFoldDB" id="A0A7U8C1Q6"/>
<keyword evidence="2" id="KW-0413">Isomerase</keyword>
<dbReference type="InterPro" id="IPR018187">
    <property type="entry name" value="Asp/Glu_racemase_AS_1"/>
</dbReference>
<gene>
    <name evidence="3" type="ORF">MED92_14188</name>
</gene>
<dbReference type="Pfam" id="PF01177">
    <property type="entry name" value="Asp_Glu_race"/>
    <property type="match status" value="1"/>
</dbReference>